<dbReference type="Gene3D" id="3.40.50.2000">
    <property type="entry name" value="Glycogen Phosphorylase B"/>
    <property type="match status" value="2"/>
</dbReference>
<evidence type="ECO:0000313" key="4">
    <source>
        <dbReference type="EMBL" id="MZQ91246.1"/>
    </source>
</evidence>
<dbReference type="PANTHER" id="PTHR12526:SF510">
    <property type="entry name" value="D-INOSITOL 3-PHOSPHATE GLYCOSYLTRANSFERASE"/>
    <property type="match status" value="1"/>
</dbReference>
<sequence>MTQQKRLLFIASGTEGYGVRRVWDSLVGGLTARGYTVQVALLTSGAGGAQDWRAMGAEITQIAPGASLQNAGEARWGKAAALGSRALTQFRMIGRLTALARQIAAERIVIQSPLEVPMAALVARRCGIPLYWMMPNGVSDTYPLDINRRLYALLGRHANLTALANSRYTLGTLGTLGARAVQAQVVHLGIDVQAFAPERWDPAATAELRRSAGLRGEGAVLGLFARLVPSKGLGVLVEALGLLATEGQRPEVLICGGPLDSDFASSVMSRAQELGVRKQLFFQGPIRDIGPWYAASDIILNTRLDPEPFGLSVIEGMAMAKPILAHQAGGPAETVLDGQTGWLITSPDPASFATALRRALADRPRWSEMGQAARAHVALQFSEERMLDRLEAVWRVAEQG</sequence>
<dbReference type="InterPro" id="IPR001296">
    <property type="entry name" value="Glyco_trans_1"/>
</dbReference>
<keyword evidence="5" id="KW-1185">Reference proteome</keyword>
<protein>
    <submittedName>
        <fullName evidence="4">Glycosyltransferase</fullName>
    </submittedName>
</protein>
<dbReference type="Pfam" id="PF00534">
    <property type="entry name" value="Glycos_transf_1"/>
    <property type="match status" value="1"/>
</dbReference>
<gene>
    <name evidence="4" type="ORF">GS660_19345</name>
</gene>
<name>A0A6L8VN65_9RHOB</name>
<organism evidence="4 5">
    <name type="scientific">Frigidibacter albus</name>
    <dbReference type="NCBI Taxonomy" id="1465486"/>
    <lineage>
        <taxon>Bacteria</taxon>
        <taxon>Pseudomonadati</taxon>
        <taxon>Pseudomonadota</taxon>
        <taxon>Alphaproteobacteria</taxon>
        <taxon>Rhodobacterales</taxon>
        <taxon>Paracoccaceae</taxon>
        <taxon>Frigidibacter</taxon>
    </lineage>
</organism>
<dbReference type="SUPFAM" id="SSF53756">
    <property type="entry name" value="UDP-Glycosyltransferase/glycogen phosphorylase"/>
    <property type="match status" value="1"/>
</dbReference>
<keyword evidence="2 4" id="KW-0808">Transferase</keyword>
<dbReference type="AlphaFoldDB" id="A0A6L8VN65"/>
<reference evidence="4 5" key="1">
    <citation type="submission" date="2020-01" db="EMBL/GenBank/DDBJ databases">
        <title>Frigidibacter albus SP32T (=CGMCC 1.13995T).</title>
        <authorList>
            <person name="Liao X."/>
        </authorList>
    </citation>
    <scope>NUCLEOTIDE SEQUENCE [LARGE SCALE GENOMIC DNA]</scope>
    <source>
        <strain evidence="4 5">SP32</strain>
    </source>
</reference>
<comment type="caution">
    <text evidence="4">The sequence shown here is derived from an EMBL/GenBank/DDBJ whole genome shotgun (WGS) entry which is preliminary data.</text>
</comment>
<evidence type="ECO:0000313" key="5">
    <source>
        <dbReference type="Proteomes" id="UP000477083"/>
    </source>
</evidence>
<evidence type="ECO:0000259" key="3">
    <source>
        <dbReference type="Pfam" id="PF00534"/>
    </source>
</evidence>
<evidence type="ECO:0000256" key="2">
    <source>
        <dbReference type="ARBA" id="ARBA00022679"/>
    </source>
</evidence>
<dbReference type="CDD" id="cd03801">
    <property type="entry name" value="GT4_PimA-like"/>
    <property type="match status" value="1"/>
</dbReference>
<evidence type="ECO:0000256" key="1">
    <source>
        <dbReference type="ARBA" id="ARBA00022676"/>
    </source>
</evidence>
<accession>A0A6L8VN65</accession>
<keyword evidence="1" id="KW-0328">Glycosyltransferase</keyword>
<dbReference type="EMBL" id="WWNR01000020">
    <property type="protein sequence ID" value="MZQ91246.1"/>
    <property type="molecule type" value="Genomic_DNA"/>
</dbReference>
<feature type="domain" description="Glycosyl transferase family 1" evidence="3">
    <location>
        <begin position="207"/>
        <end position="375"/>
    </location>
</feature>
<dbReference type="PANTHER" id="PTHR12526">
    <property type="entry name" value="GLYCOSYLTRANSFERASE"/>
    <property type="match status" value="1"/>
</dbReference>
<dbReference type="Proteomes" id="UP000477083">
    <property type="component" value="Unassembled WGS sequence"/>
</dbReference>
<dbReference type="OrthoDB" id="503550at2"/>
<dbReference type="RefSeq" id="WP_161348627.1">
    <property type="nucleotide sequence ID" value="NZ_BMGW01000019.1"/>
</dbReference>
<proteinExistence type="predicted"/>
<dbReference type="GO" id="GO:0016757">
    <property type="term" value="F:glycosyltransferase activity"/>
    <property type="evidence" value="ECO:0007669"/>
    <property type="project" value="UniProtKB-KW"/>
</dbReference>